<feature type="domain" description="LysR substrate-binding" evidence="1">
    <location>
        <begin position="7"/>
        <end position="84"/>
    </location>
</feature>
<comment type="caution">
    <text evidence="2">The sequence shown here is derived from an EMBL/GenBank/DDBJ whole genome shotgun (WGS) entry which is preliminary data.</text>
</comment>
<accession>L1KUM8</accession>
<keyword evidence="3" id="KW-1185">Reference proteome</keyword>
<dbReference type="PATRIC" id="fig|698759.3.peg.5187"/>
<proteinExistence type="predicted"/>
<evidence type="ECO:0000313" key="3">
    <source>
        <dbReference type="Proteomes" id="UP000010411"/>
    </source>
</evidence>
<organism evidence="2 3">
    <name type="scientific">Streptomyces ipomoeae 91-03</name>
    <dbReference type="NCBI Taxonomy" id="698759"/>
    <lineage>
        <taxon>Bacteria</taxon>
        <taxon>Bacillati</taxon>
        <taxon>Actinomycetota</taxon>
        <taxon>Actinomycetes</taxon>
        <taxon>Kitasatosporales</taxon>
        <taxon>Streptomycetaceae</taxon>
        <taxon>Streptomyces</taxon>
    </lineage>
</organism>
<evidence type="ECO:0000259" key="1">
    <source>
        <dbReference type="Pfam" id="PF03466"/>
    </source>
</evidence>
<dbReference type="AlphaFoldDB" id="L1KUM8"/>
<dbReference type="Pfam" id="PF03466">
    <property type="entry name" value="LysR_substrate"/>
    <property type="match status" value="1"/>
</dbReference>
<dbReference type="EMBL" id="AEJC01000393">
    <property type="protein sequence ID" value="EKX64175.1"/>
    <property type="molecule type" value="Genomic_DNA"/>
</dbReference>
<dbReference type="Proteomes" id="UP000010411">
    <property type="component" value="Unassembled WGS sequence"/>
</dbReference>
<reference evidence="2 3" key="1">
    <citation type="submission" date="2012-11" db="EMBL/GenBank/DDBJ databases">
        <authorList>
            <person name="Huguet-Tapia J.C."/>
            <person name="Durkin A.S."/>
            <person name="Pettis G.S."/>
            <person name="Badger J.H."/>
        </authorList>
    </citation>
    <scope>NUCLEOTIDE SEQUENCE [LARGE SCALE GENOMIC DNA]</scope>
    <source>
        <strain evidence="2 3">91-03</strain>
    </source>
</reference>
<name>L1KUM8_9ACTN</name>
<dbReference type="InterPro" id="IPR005119">
    <property type="entry name" value="LysR_subst-bd"/>
</dbReference>
<dbReference type="SUPFAM" id="SSF53850">
    <property type="entry name" value="Periplasmic binding protein-like II"/>
    <property type="match status" value="1"/>
</dbReference>
<evidence type="ECO:0000313" key="2">
    <source>
        <dbReference type="EMBL" id="EKX64175.1"/>
    </source>
</evidence>
<gene>
    <name evidence="2" type="ORF">STRIP9103_06438</name>
</gene>
<dbReference type="Gene3D" id="3.40.190.10">
    <property type="entry name" value="Periplasmic binding protein-like II"/>
    <property type="match status" value="2"/>
</dbReference>
<sequence length="86" mass="9420">MVGSTRLATNQLAAALGELRRIHPRLQVTLVEEPAPVGMEHLDRLGAVDLVLYHSLTPECGYDAYELGEELYAAILPAHHPLHRAA</sequence>
<protein>
    <recommendedName>
        <fullName evidence="1">LysR substrate-binding domain-containing protein</fullName>
    </recommendedName>
</protein>